<proteinExistence type="predicted"/>
<sequence length="131" mass="13943">MITRRELIAMLGAGAIMTAEGLYWPGTKLISISPRQVFLNHDEISLVAADTGRVICSVLRGAEAVDICGGVATIRFPLINPGVQGLITSMYVGKANMFEFSVPLVASPNMIVTATIGAKDHQLEALMSALR</sequence>
<reference evidence="1" key="1">
    <citation type="journal article" date="2015" name="Nature">
        <title>Complex archaea that bridge the gap between prokaryotes and eukaryotes.</title>
        <authorList>
            <person name="Spang A."/>
            <person name="Saw J.H."/>
            <person name="Jorgensen S.L."/>
            <person name="Zaremba-Niedzwiedzka K."/>
            <person name="Martijn J."/>
            <person name="Lind A.E."/>
            <person name="van Eijk R."/>
            <person name="Schleper C."/>
            <person name="Guy L."/>
            <person name="Ettema T.J."/>
        </authorList>
    </citation>
    <scope>NUCLEOTIDE SEQUENCE</scope>
</reference>
<accession>A0A0F8XFN9</accession>
<protein>
    <submittedName>
        <fullName evidence="1">Uncharacterized protein</fullName>
    </submittedName>
</protein>
<organism evidence="1">
    <name type="scientific">marine sediment metagenome</name>
    <dbReference type="NCBI Taxonomy" id="412755"/>
    <lineage>
        <taxon>unclassified sequences</taxon>
        <taxon>metagenomes</taxon>
        <taxon>ecological metagenomes</taxon>
    </lineage>
</organism>
<comment type="caution">
    <text evidence="1">The sequence shown here is derived from an EMBL/GenBank/DDBJ whole genome shotgun (WGS) entry which is preliminary data.</text>
</comment>
<dbReference type="AlphaFoldDB" id="A0A0F8XFN9"/>
<evidence type="ECO:0000313" key="1">
    <source>
        <dbReference type="EMBL" id="KKK59800.1"/>
    </source>
</evidence>
<dbReference type="EMBL" id="LAZR01063285">
    <property type="protein sequence ID" value="KKK59800.1"/>
    <property type="molecule type" value="Genomic_DNA"/>
</dbReference>
<name>A0A0F8XFN9_9ZZZZ</name>
<gene>
    <name evidence="1" type="ORF">LCGC14_3030730</name>
</gene>